<feature type="transmembrane region" description="Helical" evidence="1">
    <location>
        <begin position="173"/>
        <end position="191"/>
    </location>
</feature>
<dbReference type="EMBL" id="CP038462">
    <property type="protein sequence ID" value="QCC77893.1"/>
    <property type="molecule type" value="Genomic_DNA"/>
</dbReference>
<organism evidence="2 3">
    <name type="scientific">Nocardioides daphniae</name>
    <dbReference type="NCBI Taxonomy" id="402297"/>
    <lineage>
        <taxon>Bacteria</taxon>
        <taxon>Bacillati</taxon>
        <taxon>Actinomycetota</taxon>
        <taxon>Actinomycetes</taxon>
        <taxon>Propionibacteriales</taxon>
        <taxon>Nocardioidaceae</taxon>
        <taxon>Nocardioides</taxon>
    </lineage>
</organism>
<dbReference type="KEGG" id="ndp:E2C04_13140"/>
<sequence>MPSQDVPVVTLSDVDVTAAGLVVTPDYAGHVVEGTVPQKRTGEHWGAFPQEFVTFLEPMGTDQFWYSTGLQSDWTKLPTPIRVAVAGTTVKEPPPAPKPERADPTNAVTLPPAPTGPVAAPALPGQVPMADLPAVGAPDPTSYGTSLGPVSVEAAAAVDDVRLASARASHTPWVVGGVLLLGAALLLLVPVRGRVAR</sequence>
<gene>
    <name evidence="2" type="ORF">E2C04_13140</name>
</gene>
<name>A0A4P7UCF8_9ACTN</name>
<keyword evidence="1" id="KW-0472">Membrane</keyword>
<keyword evidence="1" id="KW-1133">Transmembrane helix</keyword>
<accession>A0A4P7UCF8</accession>
<proteinExistence type="predicted"/>
<evidence type="ECO:0000313" key="2">
    <source>
        <dbReference type="EMBL" id="QCC77893.1"/>
    </source>
</evidence>
<protein>
    <submittedName>
        <fullName evidence="2">Uncharacterized protein</fullName>
    </submittedName>
</protein>
<dbReference type="AlphaFoldDB" id="A0A4P7UCF8"/>
<evidence type="ECO:0000313" key="3">
    <source>
        <dbReference type="Proteomes" id="UP000297025"/>
    </source>
</evidence>
<keyword evidence="1" id="KW-0812">Transmembrane</keyword>
<dbReference type="Proteomes" id="UP000297025">
    <property type="component" value="Chromosome"/>
</dbReference>
<dbReference type="RefSeq" id="WP_135832936.1">
    <property type="nucleotide sequence ID" value="NZ_CP038462.1"/>
</dbReference>
<dbReference type="OrthoDB" id="7210788at2"/>
<reference evidence="2 3" key="1">
    <citation type="journal article" date="2008" name="Int. J. Syst. Evol. Microbiol.">
        <title>Nocardioides daphniae sp. nov., isolated from Daphnia cucullata (Crustacea: Cladocera).</title>
        <authorList>
            <person name="Toth E.M."/>
            <person name="Keki Z."/>
            <person name="Homonnay Z.G."/>
            <person name="Borsodi A.K."/>
            <person name="Marialigeti K."/>
            <person name="Schumann P."/>
        </authorList>
    </citation>
    <scope>NUCLEOTIDE SEQUENCE [LARGE SCALE GENOMIC DNA]</scope>
    <source>
        <strain evidence="2 3">JCM 16608</strain>
    </source>
</reference>
<evidence type="ECO:0000256" key="1">
    <source>
        <dbReference type="SAM" id="Phobius"/>
    </source>
</evidence>